<dbReference type="GO" id="GO:0030245">
    <property type="term" value="P:cellulose catabolic process"/>
    <property type="evidence" value="ECO:0007669"/>
    <property type="project" value="UniProtKB-KW"/>
</dbReference>
<keyword evidence="2" id="KW-0136">Cellulose degradation</keyword>
<evidence type="ECO:0000256" key="1">
    <source>
        <dbReference type="ARBA" id="ARBA00008061"/>
    </source>
</evidence>
<reference evidence="4" key="1">
    <citation type="journal article" date="2021" name="PeerJ">
        <title>Extensive microbial diversity within the chicken gut microbiome revealed by metagenomics and culture.</title>
        <authorList>
            <person name="Gilroy R."/>
            <person name="Ravi A."/>
            <person name="Getino M."/>
            <person name="Pursley I."/>
            <person name="Horton D.L."/>
            <person name="Alikhan N.F."/>
            <person name="Baker D."/>
            <person name="Gharbi K."/>
            <person name="Hall N."/>
            <person name="Watson M."/>
            <person name="Adriaenssens E.M."/>
            <person name="Foster-Nyarko E."/>
            <person name="Jarju S."/>
            <person name="Secka A."/>
            <person name="Antonio M."/>
            <person name="Oren A."/>
            <person name="Chaudhuri R.R."/>
            <person name="La Ragione R."/>
            <person name="Hildebrand F."/>
            <person name="Pallen M.J."/>
        </authorList>
    </citation>
    <scope>NUCLEOTIDE SEQUENCE</scope>
    <source>
        <strain evidence="4">ChiSjej5B23-2810</strain>
    </source>
</reference>
<evidence type="ECO:0000313" key="4">
    <source>
        <dbReference type="EMBL" id="HJC44873.1"/>
    </source>
</evidence>
<dbReference type="InterPro" id="IPR013780">
    <property type="entry name" value="Glyco_hydro_b"/>
</dbReference>
<dbReference type="Gene3D" id="2.60.40.10">
    <property type="entry name" value="Immunoglobulins"/>
    <property type="match status" value="1"/>
</dbReference>
<feature type="domain" description="Glycosyl hydrolase family 13 catalytic" evidence="3">
    <location>
        <begin position="147"/>
        <end position="551"/>
    </location>
</feature>
<dbReference type="InterPro" id="IPR017853">
    <property type="entry name" value="GH"/>
</dbReference>
<dbReference type="Pfam" id="PF02922">
    <property type="entry name" value="CBM_48"/>
    <property type="match status" value="1"/>
</dbReference>
<gene>
    <name evidence="4" type="primary">pulA</name>
    <name evidence="4" type="ORF">H9703_01835</name>
</gene>
<dbReference type="NCBIfam" id="TIGR02104">
    <property type="entry name" value="pulA_typeI"/>
    <property type="match status" value="1"/>
</dbReference>
<dbReference type="InterPro" id="IPR011840">
    <property type="entry name" value="PulA_typeI"/>
</dbReference>
<evidence type="ECO:0000259" key="3">
    <source>
        <dbReference type="SMART" id="SM00642"/>
    </source>
</evidence>
<dbReference type="GO" id="GO:0051060">
    <property type="term" value="F:pullulanase activity"/>
    <property type="evidence" value="ECO:0007669"/>
    <property type="project" value="UniProtKB-EC"/>
</dbReference>
<keyword evidence="4" id="KW-0378">Hydrolase</keyword>
<dbReference type="SUPFAM" id="SSF51445">
    <property type="entry name" value="(Trans)glycosidases"/>
    <property type="match status" value="1"/>
</dbReference>
<dbReference type="Proteomes" id="UP000823906">
    <property type="component" value="Unassembled WGS sequence"/>
</dbReference>
<proteinExistence type="inferred from homology"/>
<sequence length="651" mass="73802">MSVKTPKSLRAYYDSERFEKEYLYDGPLGPDYTREGTRLRLWAPTAEQVMVNLYRQGDKGFCIGSLSMERREHGCWTVYLPGDQHGLYYTFSVRVNGQVRETGDPYARAAGVNGVRSMIVDLRRTDPSGWQFDRRPVIPSSRRVIWEVSVRDFSWDPDGGFARPWRGKYLAFTQEGTTLAGDNVCPTGLNYLRRLGVSHVQLMPVFDFGSVDEARPLRLQYNWGYDPTNYNVPEGSYSTDPYHGEVRIKEFKQMVAALHKAGIGVVMDVVYNHMYRHENVLNDTVPYYFFRQNPDGTLSNGSGCGCEFCCERPMARRYMIDSILYWAKEYHIDGFRFDLMGLFDVDTMNEIRAALDKLPRGQEILMYGEPWQGGQSMLRRYEANKANLQMLSTRIGVFSDDTRDAIKGNCFEARSPGYVEGRQDAFWDIGSAVGAWCLQDRVNPRAPSQIISYVSAHDNLTLWDKLMAVKYKKPDYAAAPDVILAQNRLAAGIYLTCMGTPFMLAGEEFARTKKGLHNSYRSPASINQLSWSRASRFHGLVDYYRGLIALRARFPRLGDGKLESAHAIEFFSLEPPLEGWHLEAADGDGAAWPEIAVFYNPTAQEATVPLPEGRWRLLCDGVSSSLWRGSEIIRTGSTVLLPYSATILGQV</sequence>
<dbReference type="Gene3D" id="3.20.20.80">
    <property type="entry name" value="Glycosidases"/>
    <property type="match status" value="1"/>
</dbReference>
<dbReference type="CDD" id="cd11341">
    <property type="entry name" value="AmyAc_Pullulanase_LD-like"/>
    <property type="match status" value="1"/>
</dbReference>
<keyword evidence="2" id="KW-0624">Polysaccharide degradation</keyword>
<comment type="caution">
    <text evidence="4">The sequence shown here is derived from an EMBL/GenBank/DDBJ whole genome shotgun (WGS) entry which is preliminary data.</text>
</comment>
<reference evidence="4" key="2">
    <citation type="submission" date="2021-04" db="EMBL/GenBank/DDBJ databases">
        <authorList>
            <person name="Gilroy R."/>
        </authorList>
    </citation>
    <scope>NUCLEOTIDE SEQUENCE</scope>
    <source>
        <strain evidence="4">ChiSjej5B23-2810</strain>
    </source>
</reference>
<accession>A0A9D2P8A9</accession>
<keyword evidence="4" id="KW-0326">Glycosidase</keyword>
<dbReference type="CDD" id="cd02860">
    <property type="entry name" value="E_set_Pullulanase"/>
    <property type="match status" value="1"/>
</dbReference>
<evidence type="ECO:0000313" key="5">
    <source>
        <dbReference type="Proteomes" id="UP000823906"/>
    </source>
</evidence>
<evidence type="ECO:0000256" key="2">
    <source>
        <dbReference type="ARBA" id="ARBA00023001"/>
    </source>
</evidence>
<name>A0A9D2P8A9_9FIRM</name>
<dbReference type="PANTHER" id="PTHR43002">
    <property type="entry name" value="GLYCOGEN DEBRANCHING ENZYME"/>
    <property type="match status" value="1"/>
</dbReference>
<dbReference type="InterPro" id="IPR014756">
    <property type="entry name" value="Ig_E-set"/>
</dbReference>
<dbReference type="InterPro" id="IPR006047">
    <property type="entry name" value="GH13_cat_dom"/>
</dbReference>
<dbReference type="SUPFAM" id="SSF81296">
    <property type="entry name" value="E set domains"/>
    <property type="match status" value="1"/>
</dbReference>
<comment type="similarity">
    <text evidence="1">Belongs to the glycosyl hydrolase 13 family.</text>
</comment>
<dbReference type="Pfam" id="PF00128">
    <property type="entry name" value="Alpha-amylase"/>
    <property type="match status" value="1"/>
</dbReference>
<dbReference type="EMBL" id="DWWN01000013">
    <property type="protein sequence ID" value="HJC44873.1"/>
    <property type="molecule type" value="Genomic_DNA"/>
</dbReference>
<dbReference type="SMART" id="SM00642">
    <property type="entry name" value="Aamy"/>
    <property type="match status" value="1"/>
</dbReference>
<dbReference type="Pfam" id="PF21653">
    <property type="entry name" value="pulA_all-beta"/>
    <property type="match status" value="1"/>
</dbReference>
<dbReference type="InterPro" id="IPR013783">
    <property type="entry name" value="Ig-like_fold"/>
</dbReference>
<dbReference type="Gene3D" id="2.60.40.1180">
    <property type="entry name" value="Golgi alpha-mannosidase II"/>
    <property type="match status" value="1"/>
</dbReference>
<dbReference type="InterPro" id="IPR004193">
    <property type="entry name" value="Glyco_hydro_13_N"/>
</dbReference>
<protein>
    <submittedName>
        <fullName evidence="4">Type I pullulanase</fullName>
        <ecNumber evidence="4">3.2.1.41</ecNumber>
    </submittedName>
</protein>
<organism evidence="4 5">
    <name type="scientific">Candidatus Faecalibacterium faecigallinarum</name>
    <dbReference type="NCBI Taxonomy" id="2838577"/>
    <lineage>
        <taxon>Bacteria</taxon>
        <taxon>Bacillati</taxon>
        <taxon>Bacillota</taxon>
        <taxon>Clostridia</taxon>
        <taxon>Eubacteriales</taxon>
        <taxon>Oscillospiraceae</taxon>
        <taxon>Faecalibacterium</taxon>
    </lineage>
</organism>
<dbReference type="InterPro" id="IPR049117">
    <property type="entry name" value="pulA_all-beta"/>
</dbReference>
<keyword evidence="2" id="KW-0119">Carbohydrate metabolism</keyword>
<dbReference type="EC" id="3.2.1.41" evidence="4"/>
<dbReference type="AlphaFoldDB" id="A0A9D2P8A9"/>